<dbReference type="Gene3D" id="3.30.1180.10">
    <property type="match status" value="1"/>
</dbReference>
<dbReference type="EMBL" id="FQWX01000010">
    <property type="protein sequence ID" value="SHG89141.1"/>
    <property type="molecule type" value="Genomic_DNA"/>
</dbReference>
<reference evidence="3" key="1">
    <citation type="submission" date="2016-11" db="EMBL/GenBank/DDBJ databases">
        <authorList>
            <person name="Varghese N."/>
            <person name="Submissions S."/>
        </authorList>
    </citation>
    <scope>NUCLEOTIDE SEQUENCE [LARGE SCALE GENOMIC DNA]</scope>
    <source>
        <strain evidence="3">DSM 2635</strain>
    </source>
</reference>
<evidence type="ECO:0000256" key="1">
    <source>
        <dbReference type="ARBA" id="ARBA00023121"/>
    </source>
</evidence>
<proteinExistence type="predicted"/>
<dbReference type="InterPro" id="IPR043168">
    <property type="entry name" value="DegV_C"/>
</dbReference>
<dbReference type="InterPro" id="IPR050270">
    <property type="entry name" value="DegV_domain_contain"/>
</dbReference>
<dbReference type="STRING" id="1121321.SAMN04488530_11069"/>
<dbReference type="SUPFAM" id="SSF82549">
    <property type="entry name" value="DAK1/DegV-like"/>
    <property type="match status" value="1"/>
</dbReference>
<organism evidence="2 3">
    <name type="scientific">Asaccharospora irregularis DSM 2635</name>
    <dbReference type="NCBI Taxonomy" id="1121321"/>
    <lineage>
        <taxon>Bacteria</taxon>
        <taxon>Bacillati</taxon>
        <taxon>Bacillota</taxon>
        <taxon>Clostridia</taxon>
        <taxon>Peptostreptococcales</taxon>
        <taxon>Peptostreptococcaceae</taxon>
        <taxon>Asaccharospora</taxon>
    </lineage>
</organism>
<keyword evidence="3" id="KW-1185">Reference proteome</keyword>
<dbReference type="NCBIfam" id="TIGR00762">
    <property type="entry name" value="DegV"/>
    <property type="match status" value="1"/>
</dbReference>
<dbReference type="PANTHER" id="PTHR33434">
    <property type="entry name" value="DEGV DOMAIN-CONTAINING PROTEIN DR_1986-RELATED"/>
    <property type="match status" value="1"/>
</dbReference>
<dbReference type="Pfam" id="PF02645">
    <property type="entry name" value="DegV"/>
    <property type="match status" value="1"/>
</dbReference>
<dbReference type="PANTHER" id="PTHR33434:SF2">
    <property type="entry name" value="FATTY ACID-BINDING PROTEIN TM_1468"/>
    <property type="match status" value="1"/>
</dbReference>
<protein>
    <submittedName>
        <fullName evidence="2">EDD domain protein, DegV family</fullName>
    </submittedName>
</protein>
<gene>
    <name evidence="2" type="ORF">SAMN04488530_11069</name>
</gene>
<dbReference type="OrthoDB" id="9780216at2"/>
<dbReference type="Proteomes" id="UP000243255">
    <property type="component" value="Unassembled WGS sequence"/>
</dbReference>
<dbReference type="Gene3D" id="3.40.50.10170">
    <property type="match status" value="1"/>
</dbReference>
<evidence type="ECO:0000313" key="2">
    <source>
        <dbReference type="EMBL" id="SHG89141.1"/>
    </source>
</evidence>
<dbReference type="RefSeq" id="WP_073125424.1">
    <property type="nucleotide sequence ID" value="NZ_BAABCH010000101.1"/>
</dbReference>
<name>A0A1M5NHZ1_9FIRM</name>
<keyword evidence="1" id="KW-0446">Lipid-binding</keyword>
<accession>A0A1M5NHZ1</accession>
<evidence type="ECO:0000313" key="3">
    <source>
        <dbReference type="Proteomes" id="UP000243255"/>
    </source>
</evidence>
<dbReference type="GO" id="GO:0008289">
    <property type="term" value="F:lipid binding"/>
    <property type="evidence" value="ECO:0007669"/>
    <property type="project" value="UniProtKB-KW"/>
</dbReference>
<sequence length="279" mass="31343">MSIKLICDSLCDIPEEIGDKEYVEIVPLTVIFGDKEYRDNIDITNDEYYQMLRESKTLPKTSQVTYIQFKEVFDKYVAEGHDIICITGASKSSGTFQSATLAKNDTDGNIYVFDTMNLSLGSGQYVIKASELIEQNLKAKDVIQGLEDIRDSVKLLFVPSTLEYLKKSGRVPVAKAIIGNMLSIKPIFFFDDAEAKLIEKVRGTKHLASKLVDIILEMNDNNLEDKIITIGYGDNYSDFEKLKEEVNNRIKARRILFTRGGSCICSHTGPDILAISCSY</sequence>
<dbReference type="AlphaFoldDB" id="A0A1M5NHZ1"/>
<dbReference type="InterPro" id="IPR003797">
    <property type="entry name" value="DegV"/>
</dbReference>
<dbReference type="PROSITE" id="PS51482">
    <property type="entry name" value="DEGV"/>
    <property type="match status" value="1"/>
</dbReference>